<dbReference type="EMBL" id="PVNL01000135">
    <property type="protein sequence ID" value="PRP96279.1"/>
    <property type="molecule type" value="Genomic_DNA"/>
</dbReference>
<comment type="caution">
    <text evidence="2">The sequence shown here is derived from an EMBL/GenBank/DDBJ whole genome shotgun (WGS) entry which is preliminary data.</text>
</comment>
<sequence>MSISRVKKFALALAIMGGVGLAGLNEASAAYSSYCGNGTQYWNSGGYAYKAVYQYSGTPSGGQQPKMYDIYKASQMSGWWKIADDEQHSCPL</sequence>
<name>A0A2S9XTS9_9BACT</name>
<feature type="signal peptide" evidence="1">
    <location>
        <begin position="1"/>
        <end position="22"/>
    </location>
</feature>
<keyword evidence="1" id="KW-0732">Signal</keyword>
<accession>A0A2S9XTS9</accession>
<dbReference type="AlphaFoldDB" id="A0A2S9XTS9"/>
<evidence type="ECO:0000313" key="3">
    <source>
        <dbReference type="Proteomes" id="UP000238823"/>
    </source>
</evidence>
<reference evidence="2 3" key="1">
    <citation type="submission" date="2018-03" db="EMBL/GenBank/DDBJ databases">
        <title>Draft Genome Sequences of the Obligatory Marine Myxobacteria Enhygromyxa salina SWB007.</title>
        <authorList>
            <person name="Poehlein A."/>
            <person name="Moghaddam J.A."/>
            <person name="Harms H."/>
            <person name="Alanjari M."/>
            <person name="Koenig G.M."/>
            <person name="Daniel R."/>
            <person name="Schaeberle T.F."/>
        </authorList>
    </citation>
    <scope>NUCLEOTIDE SEQUENCE [LARGE SCALE GENOMIC DNA]</scope>
    <source>
        <strain evidence="2 3">SWB007</strain>
    </source>
</reference>
<organism evidence="2 3">
    <name type="scientific">Enhygromyxa salina</name>
    <dbReference type="NCBI Taxonomy" id="215803"/>
    <lineage>
        <taxon>Bacteria</taxon>
        <taxon>Pseudomonadati</taxon>
        <taxon>Myxococcota</taxon>
        <taxon>Polyangia</taxon>
        <taxon>Nannocystales</taxon>
        <taxon>Nannocystaceae</taxon>
        <taxon>Enhygromyxa</taxon>
    </lineage>
</organism>
<dbReference type="Proteomes" id="UP000238823">
    <property type="component" value="Unassembled WGS sequence"/>
</dbReference>
<dbReference type="RefSeq" id="WP_106093879.1">
    <property type="nucleotide sequence ID" value="NZ_PVNL01000135.1"/>
</dbReference>
<evidence type="ECO:0000313" key="2">
    <source>
        <dbReference type="EMBL" id="PRP96279.1"/>
    </source>
</evidence>
<protein>
    <submittedName>
        <fullName evidence="2">Uncharacterized protein</fullName>
    </submittedName>
</protein>
<proteinExistence type="predicted"/>
<feature type="chain" id="PRO_5015487271" evidence="1">
    <location>
        <begin position="23"/>
        <end position="92"/>
    </location>
</feature>
<gene>
    <name evidence="2" type="ORF">ENSA7_70940</name>
</gene>
<evidence type="ECO:0000256" key="1">
    <source>
        <dbReference type="SAM" id="SignalP"/>
    </source>
</evidence>